<name>A0A244CUX7_PSEDV</name>
<reference evidence="2 3" key="1">
    <citation type="submission" date="2017-02" db="EMBL/GenBank/DDBJ databases">
        <title>Pseudoalteromonas ulvae TC14 Genome.</title>
        <authorList>
            <person name="Molmeret M."/>
        </authorList>
    </citation>
    <scope>NUCLEOTIDE SEQUENCE [LARGE SCALE GENOMIC DNA]</scope>
    <source>
        <strain evidence="2">TC14</strain>
    </source>
</reference>
<dbReference type="EMBL" id="MWPV01000001">
    <property type="protein sequence ID" value="OUL59246.1"/>
    <property type="molecule type" value="Genomic_DNA"/>
</dbReference>
<dbReference type="Proteomes" id="UP000194841">
    <property type="component" value="Unassembled WGS sequence"/>
</dbReference>
<sequence length="67" mass="7605">MPSNKKNARKSKRNVSNVAESTKQDNITNNSSTLLDQLKIKFKVELIFQLAKKGYQLVEDLLNNLPS</sequence>
<protein>
    <submittedName>
        <fullName evidence="2">Uncharacterized protein</fullName>
    </submittedName>
</protein>
<accession>A0A244CUX7</accession>
<organism evidence="2 3">
    <name type="scientific">Pseudoalteromonas ulvae</name>
    <dbReference type="NCBI Taxonomy" id="107327"/>
    <lineage>
        <taxon>Bacteria</taxon>
        <taxon>Pseudomonadati</taxon>
        <taxon>Pseudomonadota</taxon>
        <taxon>Gammaproteobacteria</taxon>
        <taxon>Alteromonadales</taxon>
        <taxon>Pseudoalteromonadaceae</taxon>
        <taxon>Pseudoalteromonas</taxon>
    </lineage>
</organism>
<comment type="caution">
    <text evidence="2">The sequence shown here is derived from an EMBL/GenBank/DDBJ whole genome shotgun (WGS) entry which is preliminary data.</text>
</comment>
<feature type="compositionally biased region" description="Basic residues" evidence="1">
    <location>
        <begin position="1"/>
        <end position="13"/>
    </location>
</feature>
<evidence type="ECO:0000313" key="3">
    <source>
        <dbReference type="Proteomes" id="UP000194841"/>
    </source>
</evidence>
<feature type="region of interest" description="Disordered" evidence="1">
    <location>
        <begin position="1"/>
        <end position="25"/>
    </location>
</feature>
<evidence type="ECO:0000313" key="2">
    <source>
        <dbReference type="EMBL" id="OUL59246.1"/>
    </source>
</evidence>
<evidence type="ECO:0000256" key="1">
    <source>
        <dbReference type="SAM" id="MobiDB-lite"/>
    </source>
</evidence>
<keyword evidence="3" id="KW-1185">Reference proteome</keyword>
<gene>
    <name evidence="2" type="ORF">B1199_02975</name>
</gene>
<proteinExistence type="predicted"/>
<dbReference type="AlphaFoldDB" id="A0A244CUX7"/>